<dbReference type="Gene3D" id="2.60.40.1120">
    <property type="entry name" value="Carboxypeptidase-like, regulatory domain"/>
    <property type="match status" value="1"/>
</dbReference>
<dbReference type="Gene3D" id="2.170.130.10">
    <property type="entry name" value="TonB-dependent receptor, plug domain"/>
    <property type="match status" value="1"/>
</dbReference>
<dbReference type="SUPFAM" id="SSF49464">
    <property type="entry name" value="Carboxypeptidase regulatory domain-like"/>
    <property type="match status" value="1"/>
</dbReference>
<gene>
    <name evidence="3" type="ORF">C8P68_101293</name>
</gene>
<evidence type="ECO:0000313" key="3">
    <source>
        <dbReference type="EMBL" id="PTR01062.1"/>
    </source>
</evidence>
<evidence type="ECO:0000259" key="2">
    <source>
        <dbReference type="Pfam" id="PF14905"/>
    </source>
</evidence>
<dbReference type="InterPro" id="IPR037066">
    <property type="entry name" value="Plug_dom_sf"/>
</dbReference>
<feature type="chain" id="PRO_5015563978" evidence="1">
    <location>
        <begin position="24"/>
        <end position="818"/>
    </location>
</feature>
<accession>A0A2T5JF50</accession>
<name>A0A2T5JF50_9SPHI</name>
<keyword evidence="4" id="KW-1185">Reference proteome</keyword>
<dbReference type="Proteomes" id="UP000244168">
    <property type="component" value="Unassembled WGS sequence"/>
</dbReference>
<dbReference type="AlphaFoldDB" id="A0A2T5JF50"/>
<dbReference type="PANTHER" id="PTHR40980:SF4">
    <property type="entry name" value="TONB-DEPENDENT RECEPTOR-LIKE BETA-BARREL DOMAIN-CONTAINING PROTEIN"/>
    <property type="match status" value="1"/>
</dbReference>
<feature type="signal peptide" evidence="1">
    <location>
        <begin position="1"/>
        <end position="23"/>
    </location>
</feature>
<dbReference type="SUPFAM" id="SSF56935">
    <property type="entry name" value="Porins"/>
    <property type="match status" value="1"/>
</dbReference>
<dbReference type="Pfam" id="PF14905">
    <property type="entry name" value="OMP_b-brl_3"/>
    <property type="match status" value="1"/>
</dbReference>
<evidence type="ECO:0000313" key="4">
    <source>
        <dbReference type="Proteomes" id="UP000244168"/>
    </source>
</evidence>
<keyword evidence="1" id="KW-0732">Signal</keyword>
<protein>
    <submittedName>
        <fullName evidence="3">Outer membrane receptor protein involved in Fe transport</fullName>
    </submittedName>
</protein>
<sequence length="818" mass="90617">MNSLWRCSLPLIVFVLIINNAYPQTVTAQISGRVQGGDKKPVDGATVTLLRTADSTEVKSMLVNTNGTFAFHNLKDDSYRLAVSSVGFKKYRSANIVVAQQANVSLPVITLQSTNTALKEVAVTAQKPLVEQKIDRMVVNVGAQISNAGLNALEVLEKSPGVSVDADGKVSYKGKDGVLVMIDGKPTYLSAAGLASYLRSLPANTIDQIELMDNPPAKYDAAGGAGIINIKIKKNTIKGFNGVLTMNGAQGFYSRNGEGLNVNYRDNQINIFANVNRNYAPTFRQLEVDHRYFDAAGSPTSVVNDVSNFRPVATNYNIRAGVDYYLSPRTTWGIVFTSSLEHRTNNIPAYISFFDSTGGLDSTVLANNNTDYKFDNGGVNLNYTHQFDSAGTHSISFDADYIRNVNPSNQIYINDTYLPDNSLIAHQVLTADLPGSVNIYAGKVDYTHPISHKGKVEAGAKSSYVNTDNAANYFNVINTVTTPDYNKTNRFLYRENINAAYINYNQEFKRFSIQAGLRMENTNGHGHQLGNAQKPDSAFSRHYVNLFPTTYFLYKLDTTGHHVLTASYGRRIGRPNYSSLNPFTALIDKFSYATGNPFLRPQFSAVYKLAYGYKSLLNVTFAYVHDRDMQSETIHYDGPIFISTQDNIGKRTTLDLSVNLNMQPAKWWNLNFYAEVYRMSFSGQLINTYLNQSGNSFGFNGNNQFTLGKGWSAELSGFYNSRQVYAQFRTIPTGVLNAGLQKKILQNKGSVKLSLRDVLNSLRRSGVIEGIPNTAVSYSNFWDNRITTLSFSYSFGKVIKNPRKRDTGSADSEQGRAH</sequence>
<evidence type="ECO:0000256" key="1">
    <source>
        <dbReference type="SAM" id="SignalP"/>
    </source>
</evidence>
<dbReference type="RefSeq" id="WP_170113516.1">
    <property type="nucleotide sequence ID" value="NZ_CP160205.1"/>
</dbReference>
<comment type="caution">
    <text evidence="3">The sequence shown here is derived from an EMBL/GenBank/DDBJ whole genome shotgun (WGS) entry which is preliminary data.</text>
</comment>
<dbReference type="InterPro" id="IPR008969">
    <property type="entry name" value="CarboxyPept-like_regulatory"/>
</dbReference>
<dbReference type="PANTHER" id="PTHR40980">
    <property type="entry name" value="PLUG DOMAIN-CONTAINING PROTEIN"/>
    <property type="match status" value="1"/>
</dbReference>
<reference evidence="3 4" key="1">
    <citation type="submission" date="2018-04" db="EMBL/GenBank/DDBJ databases">
        <title>Genomic Encyclopedia of Archaeal and Bacterial Type Strains, Phase II (KMG-II): from individual species to whole genera.</title>
        <authorList>
            <person name="Goeker M."/>
        </authorList>
    </citation>
    <scope>NUCLEOTIDE SEQUENCE [LARGE SCALE GENOMIC DNA]</scope>
    <source>
        <strain evidence="3 4">DSM 26809</strain>
    </source>
</reference>
<organism evidence="3 4">
    <name type="scientific">Mucilaginibacter yixingensis</name>
    <dbReference type="NCBI Taxonomy" id="1295612"/>
    <lineage>
        <taxon>Bacteria</taxon>
        <taxon>Pseudomonadati</taxon>
        <taxon>Bacteroidota</taxon>
        <taxon>Sphingobacteriia</taxon>
        <taxon>Sphingobacteriales</taxon>
        <taxon>Sphingobacteriaceae</taxon>
        <taxon>Mucilaginibacter</taxon>
    </lineage>
</organism>
<dbReference type="EMBL" id="QAOQ01000001">
    <property type="protein sequence ID" value="PTR01062.1"/>
    <property type="molecule type" value="Genomic_DNA"/>
</dbReference>
<feature type="domain" description="Outer membrane protein beta-barrel" evidence="2">
    <location>
        <begin position="385"/>
        <end position="793"/>
    </location>
</feature>
<dbReference type="Pfam" id="PF13620">
    <property type="entry name" value="CarboxypepD_reg"/>
    <property type="match status" value="1"/>
</dbReference>
<dbReference type="InterPro" id="IPR041700">
    <property type="entry name" value="OMP_b-brl_3"/>
</dbReference>
<proteinExistence type="predicted"/>
<keyword evidence="3" id="KW-0675">Receptor</keyword>